<evidence type="ECO:0000259" key="1">
    <source>
        <dbReference type="Pfam" id="PF13358"/>
    </source>
</evidence>
<dbReference type="InterPro" id="IPR038717">
    <property type="entry name" value="Tc1-like_DDE_dom"/>
</dbReference>
<dbReference type="WBParaSite" id="PSU_v2.g561.t1">
    <property type="protein sequence ID" value="PSU_v2.g561.t1"/>
    <property type="gene ID" value="PSU_v2.g561"/>
</dbReference>
<dbReference type="Proteomes" id="UP000887577">
    <property type="component" value="Unplaced"/>
</dbReference>
<evidence type="ECO:0000313" key="3">
    <source>
        <dbReference type="WBParaSite" id="PSU_v2.g561.t1"/>
    </source>
</evidence>
<organism evidence="2 3">
    <name type="scientific">Panagrolaimus superbus</name>
    <dbReference type="NCBI Taxonomy" id="310955"/>
    <lineage>
        <taxon>Eukaryota</taxon>
        <taxon>Metazoa</taxon>
        <taxon>Ecdysozoa</taxon>
        <taxon>Nematoda</taxon>
        <taxon>Chromadorea</taxon>
        <taxon>Rhabditida</taxon>
        <taxon>Tylenchina</taxon>
        <taxon>Panagrolaimomorpha</taxon>
        <taxon>Panagrolaimoidea</taxon>
        <taxon>Panagrolaimidae</taxon>
        <taxon>Panagrolaimus</taxon>
    </lineage>
</organism>
<feature type="domain" description="Tc1-like transposase DDE" evidence="1">
    <location>
        <begin position="5"/>
        <end position="64"/>
    </location>
</feature>
<proteinExistence type="predicted"/>
<dbReference type="Gene3D" id="3.30.420.10">
    <property type="entry name" value="Ribonuclease H-like superfamily/Ribonuclease H"/>
    <property type="match status" value="1"/>
</dbReference>
<keyword evidence="2" id="KW-1185">Reference proteome</keyword>
<sequence>MDCKVVQDNAPCHKSLHTMAFMHTMGIRLACFPPNSPDFNPIEYLWRDLKRFISRQNPRNIQDLKLTIQEFLQNDVTITYCNKLIDAARINIYRSTDGLNHEGNNPTNRLYH</sequence>
<dbReference type="GO" id="GO:0003676">
    <property type="term" value="F:nucleic acid binding"/>
    <property type="evidence" value="ECO:0007669"/>
    <property type="project" value="InterPro"/>
</dbReference>
<name>A0A914Z5T6_9BILA</name>
<protein>
    <submittedName>
        <fullName evidence="3">Tc1-like transposase DDE domain-containing protein</fullName>
    </submittedName>
</protein>
<evidence type="ECO:0000313" key="2">
    <source>
        <dbReference type="Proteomes" id="UP000887577"/>
    </source>
</evidence>
<dbReference type="InterPro" id="IPR036397">
    <property type="entry name" value="RNaseH_sf"/>
</dbReference>
<reference evidence="3" key="1">
    <citation type="submission" date="2022-11" db="UniProtKB">
        <authorList>
            <consortium name="WormBaseParasite"/>
        </authorList>
    </citation>
    <scope>IDENTIFICATION</scope>
</reference>
<dbReference type="Pfam" id="PF13358">
    <property type="entry name" value="DDE_3"/>
    <property type="match status" value="1"/>
</dbReference>
<dbReference type="AlphaFoldDB" id="A0A914Z5T6"/>
<accession>A0A914Z5T6</accession>